<dbReference type="AlphaFoldDB" id="A0ABD3NXB3"/>
<keyword evidence="3" id="KW-1185">Reference proteome</keyword>
<keyword evidence="1" id="KW-0732">Signal</keyword>
<accession>A0ABD3NXB3</accession>
<sequence>MKVSSMPSSLAAAALVVLVCTINLVAGEELRALRGRYKQSENHNLKLRQSNPLSGGDCEWTQPSAVPEDLDLWKTLLVGFPSGDKRLVYLQMEAMTGFLARDDWDFYFNGLSNSPFIKTNYPQSSGVWSFDKSADQVVLVVQNIRRAMAEYSEVMAKINFSRFNDNKEEFFAWRDHNLLIELYKYGWQIDFWMEGGLYRDPYTHSALDQAAFEHYHQPEAPPLHDTGYITFAAVCLARPTRDKVSTSVIRVNCCPPSCSQSRWLFEHCLAARF</sequence>
<evidence type="ECO:0000313" key="3">
    <source>
        <dbReference type="Proteomes" id="UP001530400"/>
    </source>
</evidence>
<dbReference type="EMBL" id="JALLPJ020000908">
    <property type="protein sequence ID" value="KAL3780037.1"/>
    <property type="molecule type" value="Genomic_DNA"/>
</dbReference>
<gene>
    <name evidence="2" type="ORF">ACHAWO_007450</name>
</gene>
<organism evidence="2 3">
    <name type="scientific">Cyclotella atomus</name>
    <dbReference type="NCBI Taxonomy" id="382360"/>
    <lineage>
        <taxon>Eukaryota</taxon>
        <taxon>Sar</taxon>
        <taxon>Stramenopiles</taxon>
        <taxon>Ochrophyta</taxon>
        <taxon>Bacillariophyta</taxon>
        <taxon>Coscinodiscophyceae</taxon>
        <taxon>Thalassiosirophycidae</taxon>
        <taxon>Stephanodiscales</taxon>
        <taxon>Stephanodiscaceae</taxon>
        <taxon>Cyclotella</taxon>
    </lineage>
</organism>
<feature type="chain" id="PRO_5044784163" evidence="1">
    <location>
        <begin position="28"/>
        <end position="273"/>
    </location>
</feature>
<comment type="caution">
    <text evidence="2">The sequence shown here is derived from an EMBL/GenBank/DDBJ whole genome shotgun (WGS) entry which is preliminary data.</text>
</comment>
<evidence type="ECO:0000313" key="2">
    <source>
        <dbReference type="EMBL" id="KAL3780037.1"/>
    </source>
</evidence>
<evidence type="ECO:0000256" key="1">
    <source>
        <dbReference type="SAM" id="SignalP"/>
    </source>
</evidence>
<reference evidence="2 3" key="1">
    <citation type="submission" date="2024-10" db="EMBL/GenBank/DDBJ databases">
        <title>Updated reference genomes for cyclostephanoid diatoms.</title>
        <authorList>
            <person name="Roberts W.R."/>
            <person name="Alverson A.J."/>
        </authorList>
    </citation>
    <scope>NUCLEOTIDE SEQUENCE [LARGE SCALE GENOMIC DNA]</scope>
    <source>
        <strain evidence="2 3">AJA010-31</strain>
    </source>
</reference>
<protein>
    <submittedName>
        <fullName evidence="2">Uncharacterized protein</fullName>
    </submittedName>
</protein>
<name>A0ABD3NXB3_9STRA</name>
<proteinExistence type="predicted"/>
<dbReference type="Proteomes" id="UP001530400">
    <property type="component" value="Unassembled WGS sequence"/>
</dbReference>
<feature type="signal peptide" evidence="1">
    <location>
        <begin position="1"/>
        <end position="27"/>
    </location>
</feature>